<feature type="domain" description="RRM" evidence="11">
    <location>
        <begin position="317"/>
        <end position="388"/>
    </location>
</feature>
<keyword evidence="5 9" id="KW-0694">RNA-binding</keyword>
<evidence type="ECO:0000256" key="8">
    <source>
        <dbReference type="ARBA" id="ARBA00056281"/>
    </source>
</evidence>
<evidence type="ECO:0000256" key="1">
    <source>
        <dbReference type="ARBA" id="ARBA00004123"/>
    </source>
</evidence>
<dbReference type="AlphaFoldDB" id="A0A8K0I9C7"/>
<reference evidence="12" key="2">
    <citation type="submission" date="2019-07" db="EMBL/GenBank/DDBJ databases">
        <authorList>
            <person name="Yang Y."/>
            <person name="Bocs S."/>
            <person name="Baudouin L."/>
        </authorList>
    </citation>
    <scope>NUCLEOTIDE SEQUENCE</scope>
    <source>
        <tissue evidence="12">Spear leaf of Hainan Tall coconut</tissue>
    </source>
</reference>
<keyword evidence="13" id="KW-1185">Reference proteome</keyword>
<dbReference type="PANTHER" id="PTHR23139">
    <property type="entry name" value="RNA-BINDING PROTEIN"/>
    <property type="match status" value="1"/>
</dbReference>
<evidence type="ECO:0000256" key="5">
    <source>
        <dbReference type="ARBA" id="ARBA00022884"/>
    </source>
</evidence>
<dbReference type="InterPro" id="IPR000504">
    <property type="entry name" value="RRM_dom"/>
</dbReference>
<comment type="caution">
    <text evidence="12">The sequence shown here is derived from an EMBL/GenBank/DDBJ whole genome shotgun (WGS) entry which is preliminary data.</text>
</comment>
<evidence type="ECO:0000256" key="10">
    <source>
        <dbReference type="SAM" id="MobiDB-lite"/>
    </source>
</evidence>
<sequence>MPDYGERYGGYDDGYTGYGVASPPPRSSGFDDFGDSRSQNEFQEHEKRSSKSRERDRNREHDRDRDRDRDRDGDNNRGRDRDRDRDKERDRDGRDHRDRSERGNHGRGRSNDHDRHCNRDYDRRRDYDCDREGRHKHRSQSRSRSKGRSDHRSRSHSRSRSGSKSKRISGFDMAPPASALIPGATAAGQLPGTTPAIPGMFPNMFPLGVGQSVATYFSQVMSAIGGNTAGPGDAVVNVYINHEKKFAFVEMRSVEEASNAMALDGIIFEGAPVKVRRPSDYNPSLAAALGPSQPNPNLNLAVVGLTPGSAGGLEGPDRIFVGGLPYYFTEAQVRELLESFGPLRGFDLVKDRETGNSKGYAFCVYQDLSVTDIACAALNGIKMGDKTLTRLVYQAGSLPTKIVCLTQVVMADELKDDEEYEDIMEDMRGEGGKYGKLINVIIPRPGPNGEPAPGVGKVFLEYADVEGSTKARQGLHGRKFGENQVVAVFYPETKFAQGEYDG</sequence>
<dbReference type="FunFam" id="3.30.70.330:FF:000057">
    <property type="entry name" value="U2 snRNP auxiliary factor large subunit"/>
    <property type="match status" value="1"/>
</dbReference>
<dbReference type="CDD" id="cd12232">
    <property type="entry name" value="RRM3_U2AF65"/>
    <property type="match status" value="1"/>
</dbReference>
<dbReference type="Pfam" id="PF00076">
    <property type="entry name" value="RRM_1"/>
    <property type="match status" value="1"/>
</dbReference>
<comment type="subcellular location">
    <subcellularLocation>
        <location evidence="1">Nucleus</location>
    </subcellularLocation>
</comment>
<evidence type="ECO:0000313" key="12">
    <source>
        <dbReference type="EMBL" id="KAG1342125.1"/>
    </source>
</evidence>
<feature type="region of interest" description="Disordered" evidence="10">
    <location>
        <begin position="1"/>
        <end position="176"/>
    </location>
</feature>
<dbReference type="InterPro" id="IPR012677">
    <property type="entry name" value="Nucleotide-bd_a/b_plait_sf"/>
</dbReference>
<name>A0A8K0I9C7_COCNU</name>
<dbReference type="FunFam" id="3.30.70.330:FF:000225">
    <property type="entry name" value="U2 snRNP auxiliary factor large subunit"/>
    <property type="match status" value="1"/>
</dbReference>
<dbReference type="CDD" id="cd12231">
    <property type="entry name" value="RRM2_U2AF65"/>
    <property type="match status" value="1"/>
</dbReference>
<keyword evidence="4" id="KW-0677">Repeat</keyword>
<dbReference type="GO" id="GO:0005634">
    <property type="term" value="C:nucleus"/>
    <property type="evidence" value="ECO:0007669"/>
    <property type="project" value="UniProtKB-SubCell"/>
</dbReference>
<dbReference type="Gene3D" id="3.30.70.330">
    <property type="match status" value="3"/>
</dbReference>
<evidence type="ECO:0000256" key="2">
    <source>
        <dbReference type="ARBA" id="ARBA00010269"/>
    </source>
</evidence>
<keyword evidence="6" id="KW-0508">mRNA splicing</keyword>
<dbReference type="OrthoDB" id="10266058at2759"/>
<proteinExistence type="inferred from homology"/>
<dbReference type="SUPFAM" id="SSF54928">
    <property type="entry name" value="RNA-binding domain, RBD"/>
    <property type="match status" value="2"/>
</dbReference>
<dbReference type="Proteomes" id="UP000797356">
    <property type="component" value="Chromosome 5"/>
</dbReference>
<feature type="compositionally biased region" description="Basic residues" evidence="10">
    <location>
        <begin position="134"/>
        <end position="146"/>
    </location>
</feature>
<keyword evidence="3" id="KW-0507">mRNA processing</keyword>
<dbReference type="PROSITE" id="PS50102">
    <property type="entry name" value="RRM"/>
    <property type="match status" value="2"/>
</dbReference>
<feature type="domain" description="RRM" evidence="11">
    <location>
        <begin position="407"/>
        <end position="493"/>
    </location>
</feature>
<dbReference type="FunFam" id="3.30.70.330:FF:000111">
    <property type="entry name" value="U2 snRNP auxiliary factor large subunit"/>
    <property type="match status" value="1"/>
</dbReference>
<feature type="compositionally biased region" description="Basic and acidic residues" evidence="10">
    <location>
        <begin position="1"/>
        <end position="10"/>
    </location>
</feature>
<evidence type="ECO:0000313" key="13">
    <source>
        <dbReference type="Proteomes" id="UP000797356"/>
    </source>
</evidence>
<reference evidence="12" key="1">
    <citation type="journal article" date="2017" name="Gigascience">
        <title>The genome draft of coconut (Cocos nucifera).</title>
        <authorList>
            <person name="Xiao Y."/>
            <person name="Xu P."/>
            <person name="Fan H."/>
            <person name="Baudouin L."/>
            <person name="Xia W."/>
            <person name="Bocs S."/>
            <person name="Xu J."/>
            <person name="Li Q."/>
            <person name="Guo A."/>
            <person name="Zhou L."/>
            <person name="Li J."/>
            <person name="Wu Y."/>
            <person name="Ma Z."/>
            <person name="Armero A."/>
            <person name="Issali A.E."/>
            <person name="Liu N."/>
            <person name="Peng M."/>
            <person name="Yang Y."/>
        </authorList>
    </citation>
    <scope>NUCLEOTIDE SEQUENCE</scope>
    <source>
        <tissue evidence="12">Spear leaf of Hainan Tall coconut</tissue>
    </source>
</reference>
<dbReference type="EMBL" id="CM017876">
    <property type="protein sequence ID" value="KAG1342125.1"/>
    <property type="molecule type" value="Genomic_DNA"/>
</dbReference>
<evidence type="ECO:0000259" key="11">
    <source>
        <dbReference type="PROSITE" id="PS50102"/>
    </source>
</evidence>
<feature type="compositionally biased region" description="Basic residues" evidence="10">
    <location>
        <begin position="153"/>
        <end position="167"/>
    </location>
</feature>
<accession>A0A8K0I9C7</accession>
<comment type="function">
    <text evidence="8">Necessary for the splicing of pre-mRNA.</text>
</comment>
<feature type="compositionally biased region" description="Basic and acidic residues" evidence="10">
    <location>
        <begin position="42"/>
        <end position="133"/>
    </location>
</feature>
<dbReference type="SMART" id="SM00360">
    <property type="entry name" value="RRM"/>
    <property type="match status" value="3"/>
</dbReference>
<dbReference type="GO" id="GO:0006397">
    <property type="term" value="P:mRNA processing"/>
    <property type="evidence" value="ECO:0007669"/>
    <property type="project" value="UniProtKB-KW"/>
</dbReference>
<comment type="similarity">
    <text evidence="2">Belongs to the splicing factor SR family.</text>
</comment>
<gene>
    <name evidence="12" type="ORF">COCNU_05G003540</name>
</gene>
<evidence type="ECO:0000256" key="7">
    <source>
        <dbReference type="ARBA" id="ARBA00023242"/>
    </source>
</evidence>
<evidence type="ECO:0000256" key="4">
    <source>
        <dbReference type="ARBA" id="ARBA00022737"/>
    </source>
</evidence>
<protein>
    <submittedName>
        <fullName evidence="12">Splicing factor U2af large subunit B</fullName>
    </submittedName>
</protein>
<evidence type="ECO:0000256" key="3">
    <source>
        <dbReference type="ARBA" id="ARBA00022664"/>
    </source>
</evidence>
<dbReference type="GO" id="GO:0008380">
    <property type="term" value="P:RNA splicing"/>
    <property type="evidence" value="ECO:0007669"/>
    <property type="project" value="UniProtKB-KW"/>
</dbReference>
<organism evidence="12 13">
    <name type="scientific">Cocos nucifera</name>
    <name type="common">Coconut palm</name>
    <dbReference type="NCBI Taxonomy" id="13894"/>
    <lineage>
        <taxon>Eukaryota</taxon>
        <taxon>Viridiplantae</taxon>
        <taxon>Streptophyta</taxon>
        <taxon>Embryophyta</taxon>
        <taxon>Tracheophyta</taxon>
        <taxon>Spermatophyta</taxon>
        <taxon>Magnoliopsida</taxon>
        <taxon>Liliopsida</taxon>
        <taxon>Arecaceae</taxon>
        <taxon>Arecoideae</taxon>
        <taxon>Cocoseae</taxon>
        <taxon>Attaleinae</taxon>
        <taxon>Cocos</taxon>
    </lineage>
</organism>
<evidence type="ECO:0000256" key="9">
    <source>
        <dbReference type="PROSITE-ProRule" id="PRU00176"/>
    </source>
</evidence>
<keyword evidence="7" id="KW-0539">Nucleus</keyword>
<dbReference type="GO" id="GO:0003723">
    <property type="term" value="F:RNA binding"/>
    <property type="evidence" value="ECO:0007669"/>
    <property type="project" value="UniProtKB-UniRule"/>
</dbReference>
<evidence type="ECO:0000256" key="6">
    <source>
        <dbReference type="ARBA" id="ARBA00023187"/>
    </source>
</evidence>
<dbReference type="InterPro" id="IPR035979">
    <property type="entry name" value="RBD_domain_sf"/>
</dbReference>